<dbReference type="Proteomes" id="UP000230002">
    <property type="component" value="Unassembled WGS sequence"/>
</dbReference>
<proteinExistence type="predicted"/>
<feature type="domain" description="HMG box" evidence="4">
    <location>
        <begin position="100"/>
        <end position="168"/>
    </location>
</feature>
<dbReference type="SMART" id="SM00398">
    <property type="entry name" value="HMG"/>
    <property type="match status" value="1"/>
</dbReference>
<keyword evidence="1 2" id="KW-0238">DNA-binding</keyword>
<keyword evidence="2" id="KW-0539">Nucleus</keyword>
<dbReference type="SUPFAM" id="SSF47095">
    <property type="entry name" value="HMG-box"/>
    <property type="match status" value="1"/>
</dbReference>
<feature type="region of interest" description="Disordered" evidence="3">
    <location>
        <begin position="68"/>
        <end position="107"/>
    </location>
</feature>
<dbReference type="AlphaFoldDB" id="A0A2G8SS75"/>
<dbReference type="PANTHER" id="PTHR48112:SF22">
    <property type="entry name" value="MITOCHONDRIAL TRANSCRIPTION FACTOR A, ISOFORM B"/>
    <property type="match status" value="1"/>
</dbReference>
<dbReference type="STRING" id="1077348.A0A2G8SS75"/>
<keyword evidence="6" id="KW-1185">Reference proteome</keyword>
<dbReference type="Pfam" id="PF00505">
    <property type="entry name" value="HMG_box"/>
    <property type="match status" value="1"/>
</dbReference>
<sequence length="269" mass="29104">MTPENAAQFEYHKMQLIGSLQTLANNMKECAAVAEQYAHIISGVPYMGNPNVFPPLANGQYPMPIMAPMAQDEQGKKRKARGDDGEGKRRVKKPKDPNAPKRPASSYLLFQNDIRSELKQKNPGMRNADLLNAISKLWSEMPQSQKDAYENRNKELKDQWRADKAVYESGKAGASGLPVAASTPAAPVAAAPVVTKAVPAPAVVATVEEESSDEETPAEEDENSSSDSSSDEDEAAPPPKKSKKETSAAAAKGEATETKKEKKHKKTKA</sequence>
<dbReference type="InterPro" id="IPR036910">
    <property type="entry name" value="HMG_box_dom_sf"/>
</dbReference>
<dbReference type="InterPro" id="IPR009071">
    <property type="entry name" value="HMG_box_dom"/>
</dbReference>
<evidence type="ECO:0000313" key="6">
    <source>
        <dbReference type="Proteomes" id="UP000230002"/>
    </source>
</evidence>
<gene>
    <name evidence="5" type="ORF">GSI_00314</name>
</gene>
<dbReference type="Gene3D" id="1.10.30.10">
    <property type="entry name" value="High mobility group box domain"/>
    <property type="match status" value="1"/>
</dbReference>
<name>A0A2G8SS75_9APHY</name>
<feature type="compositionally biased region" description="Acidic residues" evidence="3">
    <location>
        <begin position="207"/>
        <end position="235"/>
    </location>
</feature>
<feature type="DNA-binding region" description="HMG box" evidence="2">
    <location>
        <begin position="100"/>
        <end position="168"/>
    </location>
</feature>
<feature type="region of interest" description="Disordered" evidence="3">
    <location>
        <begin position="204"/>
        <end position="269"/>
    </location>
</feature>
<feature type="compositionally biased region" description="Basic and acidic residues" evidence="3">
    <location>
        <begin position="81"/>
        <end position="99"/>
    </location>
</feature>
<dbReference type="OrthoDB" id="1919336at2759"/>
<dbReference type="EMBL" id="AYKW01000001">
    <property type="protein sequence ID" value="PIL36625.1"/>
    <property type="molecule type" value="Genomic_DNA"/>
</dbReference>
<evidence type="ECO:0000256" key="3">
    <source>
        <dbReference type="SAM" id="MobiDB-lite"/>
    </source>
</evidence>
<evidence type="ECO:0000313" key="5">
    <source>
        <dbReference type="EMBL" id="PIL36625.1"/>
    </source>
</evidence>
<accession>A0A2G8SS75</accession>
<reference evidence="5 6" key="1">
    <citation type="journal article" date="2015" name="Sci. Rep.">
        <title>Chromosome-level genome map provides insights into diverse defense mechanisms in the medicinal fungus Ganoderma sinense.</title>
        <authorList>
            <person name="Zhu Y."/>
            <person name="Xu J."/>
            <person name="Sun C."/>
            <person name="Zhou S."/>
            <person name="Xu H."/>
            <person name="Nelson D.R."/>
            <person name="Qian J."/>
            <person name="Song J."/>
            <person name="Luo H."/>
            <person name="Xiang L."/>
            <person name="Li Y."/>
            <person name="Xu Z."/>
            <person name="Ji A."/>
            <person name="Wang L."/>
            <person name="Lu S."/>
            <person name="Hayward A."/>
            <person name="Sun W."/>
            <person name="Li X."/>
            <person name="Schwartz D.C."/>
            <person name="Wang Y."/>
            <person name="Chen S."/>
        </authorList>
    </citation>
    <scope>NUCLEOTIDE SEQUENCE [LARGE SCALE GENOMIC DNA]</scope>
    <source>
        <strain evidence="5 6">ZZ0214-1</strain>
    </source>
</reference>
<evidence type="ECO:0000256" key="1">
    <source>
        <dbReference type="ARBA" id="ARBA00023125"/>
    </source>
</evidence>
<dbReference type="GO" id="GO:0005634">
    <property type="term" value="C:nucleus"/>
    <property type="evidence" value="ECO:0007669"/>
    <property type="project" value="UniProtKB-UniRule"/>
</dbReference>
<protein>
    <submittedName>
        <fullName evidence="5">Transcription factor</fullName>
    </submittedName>
</protein>
<dbReference type="PROSITE" id="PS50118">
    <property type="entry name" value="HMG_BOX_2"/>
    <property type="match status" value="1"/>
</dbReference>
<evidence type="ECO:0000256" key="2">
    <source>
        <dbReference type="PROSITE-ProRule" id="PRU00267"/>
    </source>
</evidence>
<dbReference type="PANTHER" id="PTHR48112">
    <property type="entry name" value="HIGH MOBILITY GROUP PROTEIN DSP1"/>
    <property type="match status" value="1"/>
</dbReference>
<comment type="caution">
    <text evidence="5">The sequence shown here is derived from an EMBL/GenBank/DDBJ whole genome shotgun (WGS) entry which is preliminary data.</text>
</comment>
<dbReference type="GO" id="GO:0003677">
    <property type="term" value="F:DNA binding"/>
    <property type="evidence" value="ECO:0007669"/>
    <property type="project" value="UniProtKB-UniRule"/>
</dbReference>
<organism evidence="5 6">
    <name type="scientific">Ganoderma sinense ZZ0214-1</name>
    <dbReference type="NCBI Taxonomy" id="1077348"/>
    <lineage>
        <taxon>Eukaryota</taxon>
        <taxon>Fungi</taxon>
        <taxon>Dikarya</taxon>
        <taxon>Basidiomycota</taxon>
        <taxon>Agaricomycotina</taxon>
        <taxon>Agaricomycetes</taxon>
        <taxon>Polyporales</taxon>
        <taxon>Polyporaceae</taxon>
        <taxon>Ganoderma</taxon>
    </lineage>
</organism>
<evidence type="ECO:0000259" key="4">
    <source>
        <dbReference type="PROSITE" id="PS50118"/>
    </source>
</evidence>
<dbReference type="InterPro" id="IPR050342">
    <property type="entry name" value="HMGB"/>
</dbReference>